<dbReference type="Proteomes" id="UP000276133">
    <property type="component" value="Unassembled WGS sequence"/>
</dbReference>
<comment type="caution">
    <text evidence="1">The sequence shown here is derived from an EMBL/GenBank/DDBJ whole genome shotgun (WGS) entry which is preliminary data.</text>
</comment>
<dbReference type="AlphaFoldDB" id="A0A3M7RBQ8"/>
<organism evidence="1 2">
    <name type="scientific">Brachionus plicatilis</name>
    <name type="common">Marine rotifer</name>
    <name type="synonym">Brachionus muelleri</name>
    <dbReference type="NCBI Taxonomy" id="10195"/>
    <lineage>
        <taxon>Eukaryota</taxon>
        <taxon>Metazoa</taxon>
        <taxon>Spiralia</taxon>
        <taxon>Gnathifera</taxon>
        <taxon>Rotifera</taxon>
        <taxon>Eurotatoria</taxon>
        <taxon>Monogononta</taxon>
        <taxon>Pseudotrocha</taxon>
        <taxon>Ploima</taxon>
        <taxon>Brachionidae</taxon>
        <taxon>Brachionus</taxon>
    </lineage>
</organism>
<name>A0A3M7RBQ8_BRAPC</name>
<sequence>MSLAVKPRLKWRGAFSALKSFTDDCLDTLLELEGRMTLSMEKLREGLGSMACCELLRNRLKDTVSYEASCT</sequence>
<reference evidence="1 2" key="1">
    <citation type="journal article" date="2018" name="Sci. Rep.">
        <title>Genomic signatures of local adaptation to the degree of environmental predictability in rotifers.</title>
        <authorList>
            <person name="Franch-Gras L."/>
            <person name="Hahn C."/>
            <person name="Garcia-Roger E.M."/>
            <person name="Carmona M.J."/>
            <person name="Serra M."/>
            <person name="Gomez A."/>
        </authorList>
    </citation>
    <scope>NUCLEOTIDE SEQUENCE [LARGE SCALE GENOMIC DNA]</scope>
    <source>
        <strain evidence="1">HYR1</strain>
    </source>
</reference>
<accession>A0A3M7RBQ8</accession>
<proteinExistence type="predicted"/>
<dbReference type="EMBL" id="REGN01003769">
    <property type="protein sequence ID" value="RNA20869.1"/>
    <property type="molecule type" value="Genomic_DNA"/>
</dbReference>
<gene>
    <name evidence="1" type="ORF">BpHYR1_006278</name>
</gene>
<evidence type="ECO:0000313" key="1">
    <source>
        <dbReference type="EMBL" id="RNA20869.1"/>
    </source>
</evidence>
<evidence type="ECO:0000313" key="2">
    <source>
        <dbReference type="Proteomes" id="UP000276133"/>
    </source>
</evidence>
<protein>
    <submittedName>
        <fullName evidence="1">Uncharacterized protein</fullName>
    </submittedName>
</protein>
<keyword evidence="2" id="KW-1185">Reference proteome</keyword>